<evidence type="ECO:0000313" key="5">
    <source>
        <dbReference type="Proteomes" id="UP000268093"/>
    </source>
</evidence>
<accession>A0A433CYW6</accession>
<dbReference type="OrthoDB" id="10267235at2759"/>
<dbReference type="GO" id="GO:0006646">
    <property type="term" value="P:phosphatidylethanolamine biosynthetic process"/>
    <property type="evidence" value="ECO:0007669"/>
    <property type="project" value="TreeGrafter"/>
</dbReference>
<dbReference type="Gene3D" id="3.30.200.20">
    <property type="entry name" value="Phosphorylase Kinase, domain 1"/>
    <property type="match status" value="1"/>
</dbReference>
<evidence type="ECO:0000256" key="1">
    <source>
        <dbReference type="ARBA" id="ARBA00037883"/>
    </source>
</evidence>
<dbReference type="AlphaFoldDB" id="A0A433CYW6"/>
<dbReference type="Gene3D" id="3.90.1200.10">
    <property type="match status" value="1"/>
</dbReference>
<gene>
    <name evidence="4" type="ORF">BC936DRAFT_136746</name>
</gene>
<keyword evidence="4" id="KW-0808">Transferase</keyword>
<dbReference type="PANTHER" id="PTHR22603:SF66">
    <property type="entry name" value="ETHANOLAMINE KINASE"/>
    <property type="match status" value="1"/>
</dbReference>
<comment type="similarity">
    <text evidence="2">Belongs to the choline/ethanolamine kinase family.</text>
</comment>
<sequence length="421" mass="48424">MTITLQTDFTSEVNAVADPDTSSQTSIIQAIPFVDLIVPHSNLFDGASDVVLKLFPHWSKAELKFLQCKDGITNKLVRVTHAPTELKVLVRAYGKGSEQLIDRRQEIINILTVSAQGLCPPLYGRFQNGLVYGYIDGSIYTVEEMRNPHKSSLVAKKLARWHQITLQEYESEENGVTKKITKLWSTMWKWIDQVPSSYNNVNTQATFEKNFEMSALREELKYLQTELDKLHAPIVFTHNDLLYGNIVYNEEKDEASFIDYEYGCYGYRGFDIGNFFNEFAGMQTNLIVSQRKVPSKVTDIRISWLGFECDYSNYPDKDFQYNWFNHYLRTASPGHPPTAQAFAELYNEVEHFSLASHFYWGLWAMVQASLSDIDFDYMSYAVLRFAEYEKRKRMIMIDHSTGKGHSIVTDGDMESTNGGFE</sequence>
<dbReference type="InterPro" id="IPR011009">
    <property type="entry name" value="Kinase-like_dom_sf"/>
</dbReference>
<dbReference type="EC" id="2.7.1.82" evidence="3"/>
<dbReference type="GO" id="GO:0005737">
    <property type="term" value="C:cytoplasm"/>
    <property type="evidence" value="ECO:0007669"/>
    <property type="project" value="TreeGrafter"/>
</dbReference>
<dbReference type="Pfam" id="PF01633">
    <property type="entry name" value="Choline_kinase"/>
    <property type="match status" value="1"/>
</dbReference>
<dbReference type="GO" id="GO:0004305">
    <property type="term" value="F:ethanolamine kinase activity"/>
    <property type="evidence" value="ECO:0007669"/>
    <property type="project" value="UniProtKB-EC"/>
</dbReference>
<keyword evidence="4" id="KW-0418">Kinase</keyword>
<dbReference type="PANTHER" id="PTHR22603">
    <property type="entry name" value="CHOLINE/ETHANOALAMINE KINASE"/>
    <property type="match status" value="1"/>
</dbReference>
<reference evidence="4 5" key="1">
    <citation type="journal article" date="2018" name="New Phytol.">
        <title>Phylogenomics of Endogonaceae and evolution of mycorrhizas within Mucoromycota.</title>
        <authorList>
            <person name="Chang Y."/>
            <person name="Desiro A."/>
            <person name="Na H."/>
            <person name="Sandor L."/>
            <person name="Lipzen A."/>
            <person name="Clum A."/>
            <person name="Barry K."/>
            <person name="Grigoriev I.V."/>
            <person name="Martin F.M."/>
            <person name="Stajich J.E."/>
            <person name="Smith M.E."/>
            <person name="Bonito G."/>
            <person name="Spatafora J.W."/>
        </authorList>
    </citation>
    <scope>NUCLEOTIDE SEQUENCE [LARGE SCALE GENOMIC DNA]</scope>
    <source>
        <strain evidence="4 5">GMNB39</strain>
    </source>
</reference>
<comment type="pathway">
    <text evidence="1">Phospholipid metabolism; phosphatidylethanolamine biosynthesis; phosphatidylethanolamine from ethanolamine: step 1/3.</text>
</comment>
<evidence type="ECO:0000256" key="2">
    <source>
        <dbReference type="ARBA" id="ARBA00038211"/>
    </source>
</evidence>
<dbReference type="EMBL" id="RBNI01010339">
    <property type="protein sequence ID" value="RUP43774.1"/>
    <property type="molecule type" value="Genomic_DNA"/>
</dbReference>
<proteinExistence type="inferred from homology"/>
<dbReference type="CDD" id="cd05157">
    <property type="entry name" value="ETNK_euk"/>
    <property type="match status" value="1"/>
</dbReference>
<name>A0A433CYW6_9FUNG</name>
<protein>
    <recommendedName>
        <fullName evidence="3">ethanolamine kinase</fullName>
        <ecNumber evidence="3">2.7.1.82</ecNumber>
    </recommendedName>
</protein>
<evidence type="ECO:0000313" key="4">
    <source>
        <dbReference type="EMBL" id="RUP43774.1"/>
    </source>
</evidence>
<organism evidence="4 5">
    <name type="scientific">Jimgerdemannia flammicorona</name>
    <dbReference type="NCBI Taxonomy" id="994334"/>
    <lineage>
        <taxon>Eukaryota</taxon>
        <taxon>Fungi</taxon>
        <taxon>Fungi incertae sedis</taxon>
        <taxon>Mucoromycota</taxon>
        <taxon>Mucoromycotina</taxon>
        <taxon>Endogonomycetes</taxon>
        <taxon>Endogonales</taxon>
        <taxon>Endogonaceae</taxon>
        <taxon>Jimgerdemannia</taxon>
    </lineage>
</organism>
<comment type="caution">
    <text evidence="4">The sequence shown here is derived from an EMBL/GenBank/DDBJ whole genome shotgun (WGS) entry which is preliminary data.</text>
</comment>
<dbReference type="Proteomes" id="UP000268093">
    <property type="component" value="Unassembled WGS sequence"/>
</dbReference>
<keyword evidence="5" id="KW-1185">Reference proteome</keyword>
<dbReference type="SUPFAM" id="SSF56112">
    <property type="entry name" value="Protein kinase-like (PK-like)"/>
    <property type="match status" value="1"/>
</dbReference>
<evidence type="ECO:0000256" key="3">
    <source>
        <dbReference type="ARBA" id="ARBA00038874"/>
    </source>
</evidence>